<protein>
    <submittedName>
        <fullName evidence="2">Membrane protein</fullName>
    </submittedName>
</protein>
<dbReference type="RefSeq" id="WP_308440783.1">
    <property type="nucleotide sequence ID" value="NZ_BOOG01000017.1"/>
</dbReference>
<feature type="transmembrane region" description="Helical" evidence="1">
    <location>
        <begin position="52"/>
        <end position="72"/>
    </location>
</feature>
<keyword evidence="1" id="KW-1133">Transmembrane helix</keyword>
<comment type="caution">
    <text evidence="2">The sequence shown here is derived from an EMBL/GenBank/DDBJ whole genome shotgun (WGS) entry which is preliminary data.</text>
</comment>
<feature type="transmembrane region" description="Helical" evidence="1">
    <location>
        <begin position="6"/>
        <end position="31"/>
    </location>
</feature>
<sequence length="157" mass="16862">MAGLVLVLATVATGLIAGLFYAYSCSVMLALRRVDDRAFIEVMRRINAAIQNGWFALGFVGGPLLTAVALVLNLDGGPVMPLIVAGLVLHVLTLVITFAVNIPLNNRLDAAGDPGQLADPALVRRGFEMRWVRWNLARTLTSVAAFGCLCWALSLWV</sequence>
<keyword evidence="3" id="KW-1185">Reference proteome</keyword>
<reference evidence="2" key="1">
    <citation type="submission" date="2021-01" db="EMBL/GenBank/DDBJ databases">
        <title>Whole genome shotgun sequence of Sphaerimonospora thailandensis NBRC 107569.</title>
        <authorList>
            <person name="Komaki H."/>
            <person name="Tamura T."/>
        </authorList>
    </citation>
    <scope>NUCLEOTIDE SEQUENCE</scope>
    <source>
        <strain evidence="2">NBRC 107569</strain>
    </source>
</reference>
<dbReference type="InterPro" id="IPR013901">
    <property type="entry name" value="Anthrone_oxy"/>
</dbReference>
<evidence type="ECO:0000256" key="1">
    <source>
        <dbReference type="SAM" id="Phobius"/>
    </source>
</evidence>
<feature type="transmembrane region" description="Helical" evidence="1">
    <location>
        <begin position="78"/>
        <end position="100"/>
    </location>
</feature>
<evidence type="ECO:0000313" key="3">
    <source>
        <dbReference type="Proteomes" id="UP000610966"/>
    </source>
</evidence>
<dbReference type="EMBL" id="BOOG01000017">
    <property type="protein sequence ID" value="GIH69774.1"/>
    <property type="molecule type" value="Genomic_DNA"/>
</dbReference>
<organism evidence="2 3">
    <name type="scientific">Sphaerimonospora thailandensis</name>
    <dbReference type="NCBI Taxonomy" id="795644"/>
    <lineage>
        <taxon>Bacteria</taxon>
        <taxon>Bacillati</taxon>
        <taxon>Actinomycetota</taxon>
        <taxon>Actinomycetes</taxon>
        <taxon>Streptosporangiales</taxon>
        <taxon>Streptosporangiaceae</taxon>
        <taxon>Sphaerimonospora</taxon>
    </lineage>
</organism>
<dbReference type="AlphaFoldDB" id="A0A8J3R9C1"/>
<proteinExistence type="predicted"/>
<dbReference type="Pfam" id="PF08592">
    <property type="entry name" value="Anthrone_oxy"/>
    <property type="match status" value="1"/>
</dbReference>
<evidence type="ECO:0000313" key="2">
    <source>
        <dbReference type="EMBL" id="GIH69774.1"/>
    </source>
</evidence>
<keyword evidence="1" id="KW-0472">Membrane</keyword>
<feature type="transmembrane region" description="Helical" evidence="1">
    <location>
        <begin position="135"/>
        <end position="156"/>
    </location>
</feature>
<keyword evidence="1" id="KW-0812">Transmembrane</keyword>
<gene>
    <name evidence="2" type="ORF">Mth01_20270</name>
</gene>
<name>A0A8J3R9C1_9ACTN</name>
<dbReference type="Proteomes" id="UP000610966">
    <property type="component" value="Unassembled WGS sequence"/>
</dbReference>
<accession>A0A8J3R9C1</accession>